<gene>
    <name evidence="1" type="ORF">NCTC10994_02252</name>
</gene>
<evidence type="ECO:0000313" key="1">
    <source>
        <dbReference type="EMBL" id="SQI32539.1"/>
    </source>
</evidence>
<proteinExistence type="predicted"/>
<dbReference type="KEGG" id="rcr:NCTC10994_02252"/>
<organism evidence="1 2">
    <name type="scientific">Rhodococcus coprophilus</name>
    <dbReference type="NCBI Taxonomy" id="38310"/>
    <lineage>
        <taxon>Bacteria</taxon>
        <taxon>Bacillati</taxon>
        <taxon>Actinomycetota</taxon>
        <taxon>Actinomycetes</taxon>
        <taxon>Mycobacteriales</taxon>
        <taxon>Nocardiaceae</taxon>
        <taxon>Rhodococcus</taxon>
    </lineage>
</organism>
<protein>
    <submittedName>
        <fullName evidence="1">Uncharacterized protein</fullName>
    </submittedName>
</protein>
<dbReference type="STRING" id="1219011.GCA_001895045_04030"/>
<sequence length="65" mass="7205">MVRYRSISAGLEAFRTPGETVALARHVSRVNRRSGPHVIVWLTPTPWIIADFVDSDAVSMGLRKG</sequence>
<name>A0A2X4U1R2_9NOCA</name>
<dbReference type="Proteomes" id="UP000249091">
    <property type="component" value="Chromosome 1"/>
</dbReference>
<keyword evidence="2" id="KW-1185">Reference proteome</keyword>
<dbReference type="AlphaFoldDB" id="A0A2X4U1R2"/>
<dbReference type="EMBL" id="LS483468">
    <property type="protein sequence ID" value="SQI32539.1"/>
    <property type="molecule type" value="Genomic_DNA"/>
</dbReference>
<accession>A0A2X4U1R2</accession>
<evidence type="ECO:0000313" key="2">
    <source>
        <dbReference type="Proteomes" id="UP000249091"/>
    </source>
</evidence>
<reference evidence="1 2" key="1">
    <citation type="submission" date="2018-06" db="EMBL/GenBank/DDBJ databases">
        <authorList>
            <consortium name="Pathogen Informatics"/>
            <person name="Doyle S."/>
        </authorList>
    </citation>
    <scope>NUCLEOTIDE SEQUENCE [LARGE SCALE GENOMIC DNA]</scope>
    <source>
        <strain evidence="1 2">NCTC10994</strain>
    </source>
</reference>